<proteinExistence type="predicted"/>
<sequence length="297" mass="31706">MRSCVGANASSADDQSDVAKKVESKGGEAAFYSSPSCPFYKYPKGSLSCYGDEATPLLHSIARQGKDFHLDTFAEDFFTWAKGYHGRLNHMSKEFVSNRDAGKSWDKCASGSKDAHNLIKIPIIAARWAGTPDYMTKVEQITQLHQYEPIATVVARVCARIYEKVLLGATPKGAFEAVLSDGSSPPDERAVLEKAKSKQGEPYPKAVKELGLSCALPGSGEAALLSLLVFDGYHAAVEGNILAAGDNCSRSLLLAGVFAAASGADFVPSSWQHKTTALPELTKSIDAVVDLNPALSE</sequence>
<evidence type="ECO:0000313" key="2">
    <source>
        <dbReference type="Proteomes" id="UP000041254"/>
    </source>
</evidence>
<dbReference type="Pfam" id="PF03747">
    <property type="entry name" value="ADP_ribosyl_GH"/>
    <property type="match status" value="1"/>
</dbReference>
<dbReference type="Gene3D" id="1.10.4080.10">
    <property type="entry name" value="ADP-ribosylation/Crystallin J1"/>
    <property type="match status" value="1"/>
</dbReference>
<gene>
    <name evidence="1" type="ORF">Vbra_7251</name>
</gene>
<reference evidence="1 2" key="1">
    <citation type="submission" date="2014-11" db="EMBL/GenBank/DDBJ databases">
        <authorList>
            <person name="Zhu J."/>
            <person name="Qi W."/>
            <person name="Song R."/>
        </authorList>
    </citation>
    <scope>NUCLEOTIDE SEQUENCE [LARGE SCALE GENOMIC DNA]</scope>
</reference>
<dbReference type="InterPro" id="IPR036705">
    <property type="entry name" value="Ribosyl_crysJ1_sf"/>
</dbReference>
<evidence type="ECO:0008006" key="3">
    <source>
        <dbReference type="Google" id="ProtNLM"/>
    </source>
</evidence>
<dbReference type="Proteomes" id="UP000041254">
    <property type="component" value="Unassembled WGS sequence"/>
</dbReference>
<protein>
    <recommendedName>
        <fullName evidence="3">ADP-ribosylglycohydrolase</fullName>
    </recommendedName>
</protein>
<evidence type="ECO:0000313" key="1">
    <source>
        <dbReference type="EMBL" id="CEL94525.1"/>
    </source>
</evidence>
<keyword evidence="2" id="KW-1185">Reference proteome</keyword>
<dbReference type="OMA" id="QANNFVK"/>
<dbReference type="AlphaFoldDB" id="A0A0G4EGB7"/>
<dbReference type="VEuPathDB" id="CryptoDB:Vbra_7251"/>
<organism evidence="1 2">
    <name type="scientific">Vitrella brassicaformis (strain CCMP3155)</name>
    <dbReference type="NCBI Taxonomy" id="1169540"/>
    <lineage>
        <taxon>Eukaryota</taxon>
        <taxon>Sar</taxon>
        <taxon>Alveolata</taxon>
        <taxon>Colpodellida</taxon>
        <taxon>Vitrellaceae</taxon>
        <taxon>Vitrella</taxon>
    </lineage>
</organism>
<dbReference type="InParanoid" id="A0A0G4EGB7"/>
<dbReference type="InterPro" id="IPR005502">
    <property type="entry name" value="Ribosyl_crysJ1"/>
</dbReference>
<accession>A0A0G4EGB7</accession>
<dbReference type="STRING" id="1169540.A0A0G4EGB7"/>
<dbReference type="SUPFAM" id="SSF101478">
    <property type="entry name" value="ADP-ribosylglycohydrolase"/>
    <property type="match status" value="1"/>
</dbReference>
<name>A0A0G4EGB7_VITBC</name>
<dbReference type="PhylomeDB" id="A0A0G4EGB7"/>
<dbReference type="OrthoDB" id="547734at2759"/>
<dbReference type="EMBL" id="CDMY01000221">
    <property type="protein sequence ID" value="CEL94525.1"/>
    <property type="molecule type" value="Genomic_DNA"/>
</dbReference>